<reference evidence="1" key="1">
    <citation type="journal article" date="2023" name="Insect Mol. Biol.">
        <title>Genome sequencing provides insights into the evolution of gene families encoding plant cell wall-degrading enzymes in longhorned beetles.</title>
        <authorList>
            <person name="Shin N.R."/>
            <person name="Okamura Y."/>
            <person name="Kirsch R."/>
            <person name="Pauchet Y."/>
        </authorList>
    </citation>
    <scope>NUCLEOTIDE SEQUENCE</scope>
    <source>
        <strain evidence="1">MMC_N1</strain>
    </source>
</reference>
<dbReference type="EMBL" id="JAPWTJ010002506">
    <property type="protein sequence ID" value="KAJ8965867.1"/>
    <property type="molecule type" value="Genomic_DNA"/>
</dbReference>
<dbReference type="Proteomes" id="UP001162164">
    <property type="component" value="Unassembled WGS sequence"/>
</dbReference>
<keyword evidence="2" id="KW-1185">Reference proteome</keyword>
<comment type="caution">
    <text evidence="1">The sequence shown here is derived from an EMBL/GenBank/DDBJ whole genome shotgun (WGS) entry which is preliminary data.</text>
</comment>
<protein>
    <submittedName>
        <fullName evidence="1">Uncharacterized protein</fullName>
    </submittedName>
</protein>
<evidence type="ECO:0000313" key="2">
    <source>
        <dbReference type="Proteomes" id="UP001162164"/>
    </source>
</evidence>
<sequence length="135" mass="15656">MYIGVTECIPFRVFALHITSKIKSLYTLFKASHPSQMESHVWFIIKRMSTGKLSRWTAGRNAHVSLGGQEVMSTRYETSRILREGGLRQAPRSYFTFTSKVTENRRSFGCNDELRKLDKNFLFDITANLRSLRTK</sequence>
<evidence type="ECO:0000313" key="1">
    <source>
        <dbReference type="EMBL" id="KAJ8965867.1"/>
    </source>
</evidence>
<gene>
    <name evidence="1" type="ORF">NQ317_011965</name>
</gene>
<accession>A0ABQ9IUX8</accession>
<name>A0ABQ9IUX8_9CUCU</name>
<proteinExistence type="predicted"/>
<organism evidence="1 2">
    <name type="scientific">Molorchus minor</name>
    <dbReference type="NCBI Taxonomy" id="1323400"/>
    <lineage>
        <taxon>Eukaryota</taxon>
        <taxon>Metazoa</taxon>
        <taxon>Ecdysozoa</taxon>
        <taxon>Arthropoda</taxon>
        <taxon>Hexapoda</taxon>
        <taxon>Insecta</taxon>
        <taxon>Pterygota</taxon>
        <taxon>Neoptera</taxon>
        <taxon>Endopterygota</taxon>
        <taxon>Coleoptera</taxon>
        <taxon>Polyphaga</taxon>
        <taxon>Cucujiformia</taxon>
        <taxon>Chrysomeloidea</taxon>
        <taxon>Cerambycidae</taxon>
        <taxon>Lamiinae</taxon>
        <taxon>Monochamini</taxon>
        <taxon>Molorchus</taxon>
    </lineage>
</organism>